<protein>
    <submittedName>
        <fullName evidence="1">T4-like virus tail tube protein gp19</fullName>
    </submittedName>
</protein>
<dbReference type="Pfam" id="PF06841">
    <property type="entry name" value="Phage_T4_gp19"/>
    <property type="match status" value="1"/>
</dbReference>
<comment type="caution">
    <text evidence="1">The sequence shown here is derived from an EMBL/GenBank/DDBJ whole genome shotgun (WGS) entry which is preliminary data.</text>
</comment>
<sequence>MAALGFNEAYRTHEFVVEIEGIESPNITKVTGLTEGEVEAIEQPDGGANITHKISSGIIKYGDLTLERNMDGSNADKGFKEWFQTMFTIDGTGTGSQLRRNGSIVVKEHQKEVMRFVFEGAWIKSSKFSDLDAGSSGLMKQTIVLAIERMYRV</sequence>
<organism evidence="1 2">
    <name type="scientific">Pelotomaculum schinkii</name>
    <dbReference type="NCBI Taxonomy" id="78350"/>
    <lineage>
        <taxon>Bacteria</taxon>
        <taxon>Bacillati</taxon>
        <taxon>Bacillota</taxon>
        <taxon>Clostridia</taxon>
        <taxon>Eubacteriales</taxon>
        <taxon>Desulfotomaculaceae</taxon>
        <taxon>Pelotomaculum</taxon>
    </lineage>
</organism>
<dbReference type="InterPro" id="IPR011747">
    <property type="entry name" value="CHP02241"/>
</dbReference>
<dbReference type="InterPro" id="IPR010667">
    <property type="entry name" value="Phage_T4_Gp19"/>
</dbReference>
<dbReference type="EMBL" id="QFGA01000001">
    <property type="protein sequence ID" value="TEB07876.1"/>
    <property type="molecule type" value="Genomic_DNA"/>
</dbReference>
<reference evidence="1 2" key="1">
    <citation type="journal article" date="2018" name="Environ. Microbiol.">
        <title>Novel energy conservation strategies and behaviour of Pelotomaculum schinkii driving syntrophic propionate catabolism.</title>
        <authorList>
            <person name="Hidalgo-Ahumada C.A.P."/>
            <person name="Nobu M.K."/>
            <person name="Narihiro T."/>
            <person name="Tamaki H."/>
            <person name="Liu W.T."/>
            <person name="Kamagata Y."/>
            <person name="Stams A.J.M."/>
            <person name="Imachi H."/>
            <person name="Sousa D.Z."/>
        </authorList>
    </citation>
    <scope>NUCLEOTIDE SEQUENCE [LARGE SCALE GENOMIC DNA]</scope>
    <source>
        <strain evidence="1 2">HH</strain>
    </source>
</reference>
<dbReference type="AlphaFoldDB" id="A0A4Y7RGD7"/>
<evidence type="ECO:0000313" key="2">
    <source>
        <dbReference type="Proteomes" id="UP000298324"/>
    </source>
</evidence>
<proteinExistence type="predicted"/>
<dbReference type="PANTHER" id="PTHR38009:SF1">
    <property type="entry name" value="CONSERVED HYPOTHETICAL PHAGE TAIL PROTEIN"/>
    <property type="match status" value="1"/>
</dbReference>
<keyword evidence="2" id="KW-1185">Reference proteome</keyword>
<name>A0A4Y7RGD7_9FIRM</name>
<accession>A0A4Y7RGD7</accession>
<evidence type="ECO:0000313" key="1">
    <source>
        <dbReference type="EMBL" id="TEB07876.1"/>
    </source>
</evidence>
<gene>
    <name evidence="1" type="ORF">Psch_01431</name>
</gene>
<dbReference type="RefSeq" id="WP_190239658.1">
    <property type="nucleotide sequence ID" value="NZ_QFGA01000001.1"/>
</dbReference>
<dbReference type="PANTHER" id="PTHR38009">
    <property type="entry name" value="CONSERVED HYPOTHETICAL PHAGE TAIL PROTEIN"/>
    <property type="match status" value="1"/>
</dbReference>
<dbReference type="Proteomes" id="UP000298324">
    <property type="component" value="Unassembled WGS sequence"/>
</dbReference>
<dbReference type="GO" id="GO:0005198">
    <property type="term" value="F:structural molecule activity"/>
    <property type="evidence" value="ECO:0007669"/>
    <property type="project" value="InterPro"/>
</dbReference>